<evidence type="ECO:0000313" key="2">
    <source>
        <dbReference type="EMBL" id="MBA4615291.1"/>
    </source>
</evidence>
<dbReference type="AlphaFoldDB" id="A0A7C8YD17"/>
<dbReference type="EMBL" id="GISG01006736">
    <property type="protein sequence ID" value="MBA4615291.1"/>
    <property type="molecule type" value="Transcribed_RNA"/>
</dbReference>
<reference evidence="2" key="1">
    <citation type="journal article" date="2013" name="J. Plant Res.">
        <title>Effect of fungi and light on seed germination of three Opuntia species from semiarid lands of central Mexico.</title>
        <authorList>
            <person name="Delgado-Sanchez P."/>
            <person name="Jimenez-Bremont J.F."/>
            <person name="Guerrero-Gonzalez Mde L."/>
            <person name="Flores J."/>
        </authorList>
    </citation>
    <scope>NUCLEOTIDE SEQUENCE</scope>
    <source>
        <tissue evidence="2">Cladode</tissue>
    </source>
</reference>
<sequence length="120" mass="13833">MNNYKRIDKSPIKQSTIQRIDYIHTLSTEQTKQKPDINTNAAHICIKYCSWFQDLLDDELIYKSLTPKLYQECGSTSKPTGRKRTAQFHCKNSWFTIKPSDLELDGPRPVASLGQTSRLP</sequence>
<evidence type="ECO:0000256" key="1">
    <source>
        <dbReference type="SAM" id="MobiDB-lite"/>
    </source>
</evidence>
<proteinExistence type="predicted"/>
<name>A0A7C8YD17_OPUST</name>
<protein>
    <submittedName>
        <fullName evidence="2">Uncharacterized protein</fullName>
    </submittedName>
</protein>
<feature type="region of interest" description="Disordered" evidence="1">
    <location>
        <begin position="100"/>
        <end position="120"/>
    </location>
</feature>
<organism evidence="2">
    <name type="scientific">Opuntia streptacantha</name>
    <name type="common">Prickly pear cactus</name>
    <name type="synonym">Opuntia cardona</name>
    <dbReference type="NCBI Taxonomy" id="393608"/>
    <lineage>
        <taxon>Eukaryota</taxon>
        <taxon>Viridiplantae</taxon>
        <taxon>Streptophyta</taxon>
        <taxon>Embryophyta</taxon>
        <taxon>Tracheophyta</taxon>
        <taxon>Spermatophyta</taxon>
        <taxon>Magnoliopsida</taxon>
        <taxon>eudicotyledons</taxon>
        <taxon>Gunneridae</taxon>
        <taxon>Pentapetalae</taxon>
        <taxon>Caryophyllales</taxon>
        <taxon>Cactineae</taxon>
        <taxon>Cactaceae</taxon>
        <taxon>Opuntioideae</taxon>
        <taxon>Opuntia</taxon>
    </lineage>
</organism>
<reference evidence="2" key="2">
    <citation type="submission" date="2020-07" db="EMBL/GenBank/DDBJ databases">
        <authorList>
            <person name="Vera ALvarez R."/>
            <person name="Arias-Moreno D.M."/>
            <person name="Jimenez-Jacinto V."/>
            <person name="Jimenez-Bremont J.F."/>
            <person name="Swaminathan K."/>
            <person name="Moose S.P."/>
            <person name="Guerrero-Gonzalez M.L."/>
            <person name="Marino-Ramirez L."/>
            <person name="Landsman D."/>
            <person name="Rodriguez-Kessler M."/>
            <person name="Delgado-Sanchez P."/>
        </authorList>
    </citation>
    <scope>NUCLEOTIDE SEQUENCE</scope>
    <source>
        <tissue evidence="2">Cladode</tissue>
    </source>
</reference>
<accession>A0A7C8YD17</accession>